<gene>
    <name evidence="1" type="ORF">MFLO_15244</name>
</gene>
<reference evidence="1 2" key="1">
    <citation type="journal article" date="2014" name="Int. J. Syst. Evol. Microbiol.">
        <title>Listeria floridensis sp. nov., Listeria aquatica sp. nov., Listeria cornellensis sp. nov., Listeria riparia sp. nov. and Listeria grandensis sp. nov., from agricultural and natural environments.</title>
        <authorList>
            <person name="den Bakker H.C."/>
            <person name="Warchocki S."/>
            <person name="Wright E.M."/>
            <person name="Allred A.F."/>
            <person name="Ahlstrom C."/>
            <person name="Manuel C.S."/>
            <person name="Stasiewicz M.J."/>
            <person name="Burrell A."/>
            <person name="Roof S."/>
            <person name="Strawn L."/>
            <person name="Fortes E.D."/>
            <person name="Nightingale K.K."/>
            <person name="Kephart D."/>
            <person name="Wiedmann M."/>
        </authorList>
    </citation>
    <scope>NUCLEOTIDE SEQUENCE [LARGE SCALE GENOMIC DNA]</scope>
    <source>
        <strain evidence="1 2">FSL S10-1187</strain>
    </source>
</reference>
<proteinExistence type="predicted"/>
<organism evidence="1 2">
    <name type="scientific">Listeria floridensis FSL S10-1187</name>
    <dbReference type="NCBI Taxonomy" id="1265817"/>
    <lineage>
        <taxon>Bacteria</taxon>
        <taxon>Bacillati</taxon>
        <taxon>Bacillota</taxon>
        <taxon>Bacilli</taxon>
        <taxon>Bacillales</taxon>
        <taxon>Listeriaceae</taxon>
        <taxon>Listeria</taxon>
    </lineage>
</organism>
<comment type="caution">
    <text evidence="1">The sequence shown here is derived from an EMBL/GenBank/DDBJ whole genome shotgun (WGS) entry which is preliminary data.</text>
</comment>
<accession>A0ABN0RBL3</accession>
<protein>
    <submittedName>
        <fullName evidence="1">TPR domain-containing protein</fullName>
    </submittedName>
</protein>
<keyword evidence="2" id="KW-1185">Reference proteome</keyword>
<sequence length="167" mass="19042">MTFMSAKHFRFWKKKGFRDDASAILSALNSPEPLDHFIGVYALSDASVRAELLLFNPLFEMSDWSYLEHLVFTDFDYLPEGVLEQNCKQLVQMWRKFIEVILPLSEKTLSFYQNSLAAVFKLSEAGVALQKEEEARLAAHFLVSFGGKTESEATQLCDAKPLDMPHL</sequence>
<name>A0ABN0RBL3_9LIST</name>
<evidence type="ECO:0000313" key="1">
    <source>
        <dbReference type="EMBL" id="EUJ25602.1"/>
    </source>
</evidence>
<dbReference type="EMBL" id="AODF01000045">
    <property type="protein sequence ID" value="EUJ25602.1"/>
    <property type="molecule type" value="Genomic_DNA"/>
</dbReference>
<dbReference type="Proteomes" id="UP000019249">
    <property type="component" value="Unassembled WGS sequence"/>
</dbReference>
<evidence type="ECO:0000313" key="2">
    <source>
        <dbReference type="Proteomes" id="UP000019249"/>
    </source>
</evidence>